<dbReference type="STRING" id="1048205.AB852_17575"/>
<evidence type="ECO:0000313" key="1">
    <source>
        <dbReference type="EMBL" id="OKH93349.1"/>
    </source>
</evidence>
<comment type="caution">
    <text evidence="1">The sequence shown here is derived from an EMBL/GenBank/DDBJ whole genome shotgun (WGS) entry which is preliminary data.</text>
</comment>
<dbReference type="Proteomes" id="UP000186455">
    <property type="component" value="Unassembled WGS sequence"/>
</dbReference>
<dbReference type="AlphaFoldDB" id="A0A1Q4V6G7"/>
<accession>A0A1Q4V6G7</accession>
<gene>
    <name evidence="1" type="ORF">AB852_17575</name>
</gene>
<protein>
    <submittedName>
        <fullName evidence="1">Uncharacterized protein</fullName>
    </submittedName>
</protein>
<keyword evidence="2" id="KW-1185">Reference proteome</keyword>
<name>A0A1Q4V6G7_9ACTN</name>
<organism evidence="1 2">
    <name type="scientific">Streptomyces uncialis</name>
    <dbReference type="NCBI Taxonomy" id="1048205"/>
    <lineage>
        <taxon>Bacteria</taxon>
        <taxon>Bacillati</taxon>
        <taxon>Actinomycetota</taxon>
        <taxon>Actinomycetes</taxon>
        <taxon>Kitasatosporales</taxon>
        <taxon>Streptomycetaceae</taxon>
        <taxon>Streptomyces</taxon>
    </lineage>
</organism>
<sequence>MAVRVVNAFSTVAEQGVQQPRNALAHGAEVVSGGGHPRFRSAARNVYGWACRVAGEVCEAAVLPS</sequence>
<reference evidence="1 2" key="1">
    <citation type="submission" date="2015-06" db="EMBL/GenBank/DDBJ databases">
        <title>Cloning and characterization of the uncialamcin biosynthetic gene cluster.</title>
        <authorList>
            <person name="Yan X."/>
            <person name="Huang T."/>
            <person name="Ge H."/>
            <person name="Shen B."/>
        </authorList>
    </citation>
    <scope>NUCLEOTIDE SEQUENCE [LARGE SCALE GENOMIC DNA]</scope>
    <source>
        <strain evidence="1 2">DCA2648</strain>
    </source>
</reference>
<evidence type="ECO:0000313" key="2">
    <source>
        <dbReference type="Proteomes" id="UP000186455"/>
    </source>
</evidence>
<proteinExistence type="predicted"/>
<dbReference type="EMBL" id="LFBV01000004">
    <property type="protein sequence ID" value="OKH93349.1"/>
    <property type="molecule type" value="Genomic_DNA"/>
</dbReference>